<organism evidence="2 3">
    <name type="scientific">Malus domestica</name>
    <name type="common">Apple</name>
    <name type="synonym">Pyrus malus</name>
    <dbReference type="NCBI Taxonomy" id="3750"/>
    <lineage>
        <taxon>Eukaryota</taxon>
        <taxon>Viridiplantae</taxon>
        <taxon>Streptophyta</taxon>
        <taxon>Embryophyta</taxon>
        <taxon>Tracheophyta</taxon>
        <taxon>Spermatophyta</taxon>
        <taxon>Magnoliopsida</taxon>
        <taxon>eudicotyledons</taxon>
        <taxon>Gunneridae</taxon>
        <taxon>Pentapetalae</taxon>
        <taxon>rosids</taxon>
        <taxon>fabids</taxon>
        <taxon>Rosales</taxon>
        <taxon>Rosaceae</taxon>
        <taxon>Amygdaloideae</taxon>
        <taxon>Maleae</taxon>
        <taxon>Malus</taxon>
    </lineage>
</organism>
<dbReference type="Proteomes" id="UP000290289">
    <property type="component" value="Chromosome 5"/>
</dbReference>
<gene>
    <name evidence="2" type="ORF">DVH24_021574</name>
</gene>
<feature type="region of interest" description="Disordered" evidence="1">
    <location>
        <begin position="1"/>
        <end position="72"/>
    </location>
</feature>
<proteinExistence type="predicted"/>
<feature type="compositionally biased region" description="Basic and acidic residues" evidence="1">
    <location>
        <begin position="1"/>
        <end position="23"/>
    </location>
</feature>
<evidence type="ECO:0000256" key="1">
    <source>
        <dbReference type="SAM" id="MobiDB-lite"/>
    </source>
</evidence>
<dbReference type="EMBL" id="RDQH01000331">
    <property type="protein sequence ID" value="RXH99772.1"/>
    <property type="molecule type" value="Genomic_DNA"/>
</dbReference>
<dbReference type="AlphaFoldDB" id="A0A498K216"/>
<sequence>MFMPRVDDRGKADRATRGVRFEGEGEGNSAKGRVGEGGIRIGETPEPPTPPFSGETSPQNHHHSLHSTQDTQAKAFHCAMAPATVHQLLLRDSPLLTLREKVAAAAVGKKKVFYCLCDCPCPSNH</sequence>
<reference evidence="2 3" key="1">
    <citation type="submission" date="2018-10" db="EMBL/GenBank/DDBJ databases">
        <title>A high-quality apple genome assembly.</title>
        <authorList>
            <person name="Hu J."/>
        </authorList>
    </citation>
    <scope>NUCLEOTIDE SEQUENCE [LARGE SCALE GENOMIC DNA]</scope>
    <source>
        <strain evidence="3">cv. HFTH1</strain>
        <tissue evidence="2">Young leaf</tissue>
    </source>
</reference>
<keyword evidence="3" id="KW-1185">Reference proteome</keyword>
<protein>
    <submittedName>
        <fullName evidence="2">Uncharacterized protein</fullName>
    </submittedName>
</protein>
<comment type="caution">
    <text evidence="2">The sequence shown here is derived from an EMBL/GenBank/DDBJ whole genome shotgun (WGS) entry which is preliminary data.</text>
</comment>
<name>A0A498K216_MALDO</name>
<evidence type="ECO:0000313" key="2">
    <source>
        <dbReference type="EMBL" id="RXH99772.1"/>
    </source>
</evidence>
<accession>A0A498K216</accession>
<evidence type="ECO:0000313" key="3">
    <source>
        <dbReference type="Proteomes" id="UP000290289"/>
    </source>
</evidence>